<sequence>MCRWINKHSSFYETLLKNQIIKGIFFLLHFISDYSDATHPFNIMMHNNIMK</sequence>
<reference evidence="1 2" key="1">
    <citation type="submission" date="2016-03" db="EMBL/GenBank/DDBJ databases">
        <title>Genome Sequence and Comparative Pathogenic Determinants of Uropathogenic Escherichia coli O25b:H4, a Clinical Isolate from Saudi Arabia.</title>
        <authorList>
            <person name="Alyamani E.A.J."/>
            <person name="Khiyami M.A."/>
            <person name="Booq R.Y."/>
            <person name="Bahwerth F.S."/>
            <person name="Vaisvil B."/>
            <person name="Schmitt D.P."/>
            <person name="Kapatral V."/>
        </authorList>
    </citation>
    <scope>NUCLEOTIDE SEQUENCE [LARGE SCALE GENOMIC DNA]</scope>
    <source>
        <strain evidence="1 2">O25b:H4</strain>
    </source>
</reference>
<accession>A0A192CGJ3</accession>
<dbReference type="AlphaFoldDB" id="A0A192CGJ3"/>
<evidence type="ECO:0000313" key="2">
    <source>
        <dbReference type="Proteomes" id="UP000183316"/>
    </source>
</evidence>
<dbReference type="EMBL" id="CP015085">
    <property type="protein sequence ID" value="ANK04821.1"/>
    <property type="molecule type" value="Genomic_DNA"/>
</dbReference>
<proteinExistence type="predicted"/>
<dbReference type="Proteomes" id="UP000183316">
    <property type="component" value="Chromosome"/>
</dbReference>
<name>A0A192CGJ3_ECO25</name>
<protein>
    <submittedName>
        <fullName evidence="1">Uncharacterized protein</fullName>
    </submittedName>
</protein>
<gene>
    <name evidence="1" type="ORF">WLH_03560</name>
</gene>
<evidence type="ECO:0000313" key="1">
    <source>
        <dbReference type="EMBL" id="ANK04821.1"/>
    </source>
</evidence>
<dbReference type="PATRIC" id="fig|941280.3.peg.3531"/>
<organism evidence="1 2">
    <name type="scientific">Escherichia coli O25b:H4</name>
    <dbReference type="NCBI Taxonomy" id="941280"/>
    <lineage>
        <taxon>Bacteria</taxon>
        <taxon>Pseudomonadati</taxon>
        <taxon>Pseudomonadota</taxon>
        <taxon>Gammaproteobacteria</taxon>
        <taxon>Enterobacterales</taxon>
        <taxon>Enterobacteriaceae</taxon>
        <taxon>Escherichia</taxon>
    </lineage>
</organism>